<protein>
    <submittedName>
        <fullName evidence="1">Uncharacterized protein</fullName>
    </submittedName>
</protein>
<comment type="caution">
    <text evidence="1">The sequence shown here is derived from an EMBL/GenBank/DDBJ whole genome shotgun (WGS) entry which is preliminary data.</text>
</comment>
<keyword evidence="2" id="KW-1185">Reference proteome</keyword>
<name>A0A4Y2DL01_ARAVE</name>
<evidence type="ECO:0000313" key="1">
    <source>
        <dbReference type="EMBL" id="GBM16305.1"/>
    </source>
</evidence>
<gene>
    <name evidence="1" type="ORF">AVEN_194046_1</name>
</gene>
<accession>A0A4Y2DL01</accession>
<proteinExistence type="predicted"/>
<organism evidence="1 2">
    <name type="scientific">Araneus ventricosus</name>
    <name type="common">Orbweaver spider</name>
    <name type="synonym">Epeira ventricosa</name>
    <dbReference type="NCBI Taxonomy" id="182803"/>
    <lineage>
        <taxon>Eukaryota</taxon>
        <taxon>Metazoa</taxon>
        <taxon>Ecdysozoa</taxon>
        <taxon>Arthropoda</taxon>
        <taxon>Chelicerata</taxon>
        <taxon>Arachnida</taxon>
        <taxon>Araneae</taxon>
        <taxon>Araneomorphae</taxon>
        <taxon>Entelegynae</taxon>
        <taxon>Araneoidea</taxon>
        <taxon>Araneidae</taxon>
        <taxon>Araneus</taxon>
    </lineage>
</organism>
<dbReference type="AlphaFoldDB" id="A0A4Y2DL01"/>
<evidence type="ECO:0000313" key="2">
    <source>
        <dbReference type="Proteomes" id="UP000499080"/>
    </source>
</evidence>
<dbReference type="Proteomes" id="UP000499080">
    <property type="component" value="Unassembled WGS sequence"/>
</dbReference>
<dbReference type="EMBL" id="BGPR01000371">
    <property type="protein sequence ID" value="GBM16305.1"/>
    <property type="molecule type" value="Genomic_DNA"/>
</dbReference>
<sequence length="124" mass="13619">MSDHLKLRSYSLSFHEFRPRYVLFPIVGTERIAVARGLVSASVASRVMAVNSLHVKGGGSDQTASVHPFTRALPRDLPRLVGIPPTTVHKCEPRATRGFTKPHAMGTRLEVQRYSAALTVILSN</sequence>
<reference evidence="1 2" key="1">
    <citation type="journal article" date="2019" name="Sci. Rep.">
        <title>Orb-weaving spider Araneus ventricosus genome elucidates the spidroin gene catalogue.</title>
        <authorList>
            <person name="Kono N."/>
            <person name="Nakamura H."/>
            <person name="Ohtoshi R."/>
            <person name="Moran D.A.P."/>
            <person name="Shinohara A."/>
            <person name="Yoshida Y."/>
            <person name="Fujiwara M."/>
            <person name="Mori M."/>
            <person name="Tomita M."/>
            <person name="Arakawa K."/>
        </authorList>
    </citation>
    <scope>NUCLEOTIDE SEQUENCE [LARGE SCALE GENOMIC DNA]</scope>
</reference>